<dbReference type="EMBL" id="APPE01000041">
    <property type="protein sequence ID" value="ENV00042.1"/>
    <property type="molecule type" value="Genomic_DNA"/>
</dbReference>
<name>N8VJF8_9GAMM</name>
<dbReference type="Proteomes" id="UP000013070">
    <property type="component" value="Unassembled WGS sequence"/>
</dbReference>
<accession>N8VJF8</accession>
<organism evidence="1 2">
    <name type="scientific">Acinetobacter variabilis</name>
    <dbReference type="NCBI Taxonomy" id="70346"/>
    <lineage>
        <taxon>Bacteria</taxon>
        <taxon>Pseudomonadati</taxon>
        <taxon>Pseudomonadota</taxon>
        <taxon>Gammaproteobacteria</taxon>
        <taxon>Moraxellales</taxon>
        <taxon>Moraxellaceae</taxon>
        <taxon>Acinetobacter</taxon>
    </lineage>
</organism>
<dbReference type="RefSeq" id="WP_004781616.1">
    <property type="nucleotide sequence ID" value="NZ_JAZHCM010000010.1"/>
</dbReference>
<gene>
    <name evidence="1" type="ORF">F969_00946</name>
</gene>
<dbReference type="HOGENOM" id="CLU_129721_0_0_6"/>
<evidence type="ECO:0000313" key="2">
    <source>
        <dbReference type="Proteomes" id="UP000013070"/>
    </source>
</evidence>
<keyword evidence="2" id="KW-1185">Reference proteome</keyword>
<sequence>MRRKIKKVRQTTLLIVGEGAHDKAFLDHLKSLYDGRESGQRVKIESGDGGSPHDLIKNTIKKISHVDYDKVIIFMDSDVEIKISDRSEAKRKNITLILSEPICLEGYLLKLLGRRVPSNAEQCKSILHGLLSGPPTEYKSYRELFNREFIESLDDPILNQLKRFISNQ</sequence>
<dbReference type="eggNOG" id="ENOG5032Y8G">
    <property type="taxonomic scope" value="Bacteria"/>
</dbReference>
<proteinExistence type="predicted"/>
<evidence type="ECO:0008006" key="3">
    <source>
        <dbReference type="Google" id="ProtNLM"/>
    </source>
</evidence>
<evidence type="ECO:0000313" key="1">
    <source>
        <dbReference type="EMBL" id="ENV00042.1"/>
    </source>
</evidence>
<protein>
    <recommendedName>
        <fullName evidence="3">RloB domain-containing protein</fullName>
    </recommendedName>
</protein>
<dbReference type="AlphaFoldDB" id="N8VJF8"/>
<reference evidence="1 2" key="1">
    <citation type="submission" date="2013-02" db="EMBL/GenBank/DDBJ databases">
        <title>The Genome Sequence of Acinetobacter sp. NIPH 899.</title>
        <authorList>
            <consortium name="The Broad Institute Genome Sequencing Platform"/>
            <consortium name="The Broad Institute Genome Sequencing Center for Infectious Disease"/>
            <person name="Cerqueira G."/>
            <person name="Feldgarden M."/>
            <person name="Courvalin P."/>
            <person name="Perichon B."/>
            <person name="Grillot-Courvalin C."/>
            <person name="Clermont D."/>
            <person name="Rocha E."/>
            <person name="Yoon E.-J."/>
            <person name="Nemec A."/>
            <person name="Walker B."/>
            <person name="Young S.K."/>
            <person name="Zeng Q."/>
            <person name="Gargeya S."/>
            <person name="Fitzgerald M."/>
            <person name="Haas B."/>
            <person name="Abouelleil A."/>
            <person name="Alvarado L."/>
            <person name="Arachchi H.M."/>
            <person name="Berlin A.M."/>
            <person name="Chapman S.B."/>
            <person name="Dewar J."/>
            <person name="Goldberg J."/>
            <person name="Griggs A."/>
            <person name="Gujja S."/>
            <person name="Hansen M."/>
            <person name="Howarth C."/>
            <person name="Imamovic A."/>
            <person name="Larimer J."/>
            <person name="McCowan C."/>
            <person name="Murphy C."/>
            <person name="Neiman D."/>
            <person name="Pearson M."/>
            <person name="Priest M."/>
            <person name="Roberts A."/>
            <person name="Saif S."/>
            <person name="Shea T."/>
            <person name="Sisk P."/>
            <person name="Sykes S."/>
            <person name="Wortman J."/>
            <person name="Nusbaum C."/>
            <person name="Birren B."/>
        </authorList>
    </citation>
    <scope>NUCLEOTIDE SEQUENCE [LARGE SCALE GENOMIC DNA]</scope>
    <source>
        <strain evidence="1 2">NIPH 899</strain>
    </source>
</reference>
<comment type="caution">
    <text evidence="1">The sequence shown here is derived from an EMBL/GenBank/DDBJ whole genome shotgun (WGS) entry which is preliminary data.</text>
</comment>